<dbReference type="AlphaFoldDB" id="A0A2N0ZLL2"/>
<dbReference type="RefSeq" id="WP_083957424.1">
    <property type="nucleotide sequence ID" value="NZ_JBCMOK010000039.1"/>
</dbReference>
<dbReference type="Gene3D" id="3.40.50.720">
    <property type="entry name" value="NAD(P)-binding Rossmann-like Domain"/>
    <property type="match status" value="1"/>
</dbReference>
<gene>
    <name evidence="1" type="ORF">CWS20_05310</name>
</gene>
<protein>
    <submittedName>
        <fullName evidence="1">Uncharacterized protein</fullName>
    </submittedName>
</protein>
<dbReference type="InterPro" id="IPR002347">
    <property type="entry name" value="SDR_fam"/>
</dbReference>
<dbReference type="SUPFAM" id="SSF51735">
    <property type="entry name" value="NAD(P)-binding Rossmann-fold domains"/>
    <property type="match status" value="1"/>
</dbReference>
<evidence type="ECO:0000313" key="1">
    <source>
        <dbReference type="EMBL" id="PKG30411.1"/>
    </source>
</evidence>
<evidence type="ECO:0000313" key="2">
    <source>
        <dbReference type="Proteomes" id="UP000233343"/>
    </source>
</evidence>
<sequence>MGRLQDKIAIITGGASGIGAGMVELFRNEGATVIAADINEDAVKQIDRKENIVKCFF</sequence>
<keyword evidence="2" id="KW-1185">Reference proteome</keyword>
<dbReference type="InterPro" id="IPR036291">
    <property type="entry name" value="NAD(P)-bd_dom_sf"/>
</dbReference>
<dbReference type="PANTHER" id="PTHR42820">
    <property type="entry name" value="SHORT-CHAIN DEHYDROGENASE REDUCTASE"/>
    <property type="match status" value="1"/>
</dbReference>
<proteinExistence type="predicted"/>
<dbReference type="PANTHER" id="PTHR42820:SF1">
    <property type="entry name" value="SHORT-CHAIN DEHYDROGENASE_REDUCTASE FAMILY PROTEIN"/>
    <property type="match status" value="1"/>
</dbReference>
<name>A0A2N0ZLL2_9BACI</name>
<dbReference type="Pfam" id="PF00106">
    <property type="entry name" value="adh_short"/>
    <property type="match status" value="1"/>
</dbReference>
<comment type="caution">
    <text evidence="1">The sequence shown here is derived from an EMBL/GenBank/DDBJ whole genome shotgun (WGS) entry which is preliminary data.</text>
</comment>
<accession>A0A2N0ZLL2</accession>
<organism evidence="1 2">
    <name type="scientific">Cytobacillus horneckiae</name>
    <dbReference type="NCBI Taxonomy" id="549687"/>
    <lineage>
        <taxon>Bacteria</taxon>
        <taxon>Bacillati</taxon>
        <taxon>Bacillota</taxon>
        <taxon>Bacilli</taxon>
        <taxon>Bacillales</taxon>
        <taxon>Bacillaceae</taxon>
        <taxon>Cytobacillus</taxon>
    </lineage>
</organism>
<reference evidence="1 2" key="1">
    <citation type="journal article" date="2010" name="Int. J. Syst. Evol. Microbiol.">
        <title>Bacillus horneckiae sp. nov., isolated from a spacecraft-assembly clean room.</title>
        <authorList>
            <person name="Vaishampayan P."/>
            <person name="Probst A."/>
            <person name="Krishnamurthi S."/>
            <person name="Ghosh S."/>
            <person name="Osman S."/>
            <person name="McDowall A."/>
            <person name="Ruckmani A."/>
            <person name="Mayilraj S."/>
            <person name="Venkateswaran K."/>
        </authorList>
    </citation>
    <scope>NUCLEOTIDE SEQUENCE [LARGE SCALE GENOMIC DNA]</scope>
    <source>
        <strain evidence="2">1PO1SC</strain>
    </source>
</reference>
<dbReference type="EMBL" id="PISD01000008">
    <property type="protein sequence ID" value="PKG30411.1"/>
    <property type="molecule type" value="Genomic_DNA"/>
</dbReference>
<dbReference type="Proteomes" id="UP000233343">
    <property type="component" value="Unassembled WGS sequence"/>
</dbReference>